<protein>
    <recommendedName>
        <fullName evidence="2">BRCT domain-containing protein</fullName>
    </recommendedName>
</protein>
<feature type="compositionally biased region" description="Low complexity" evidence="1">
    <location>
        <begin position="280"/>
        <end position="298"/>
    </location>
</feature>
<dbReference type="Proteomes" id="UP000758603">
    <property type="component" value="Unassembled WGS sequence"/>
</dbReference>
<feature type="compositionally biased region" description="Low complexity" evidence="1">
    <location>
        <begin position="690"/>
        <end position="707"/>
    </location>
</feature>
<feature type="compositionally biased region" description="Polar residues" evidence="1">
    <location>
        <begin position="195"/>
        <end position="208"/>
    </location>
</feature>
<feature type="region of interest" description="Disordered" evidence="1">
    <location>
        <begin position="628"/>
        <end position="714"/>
    </location>
</feature>
<feature type="compositionally biased region" description="Low complexity" evidence="1">
    <location>
        <begin position="13"/>
        <end position="42"/>
    </location>
</feature>
<keyword evidence="4" id="KW-1185">Reference proteome</keyword>
<gene>
    <name evidence="3" type="ORF">BKA67DRAFT_655569</name>
</gene>
<sequence>MEVSSPPKRMTRARAAAKATTTPSTAASGARATKSTAAASAKPKPKPNPTSAAAAAKPTVTRTAASMKRKTRADEDEQHEESHQVAPEASTTDTMNKPARTRGRPRKVVGTETEPQPKPDAKSEPEEPAPAVSTEEVAPAPAARATRGRAKKATQDPPKPETEPVKATRTRTKKSTADQDTTAAEPEPPKKTTRGRATSGTASSNAKSAGSICTEATTNPTPGLRSNIVRPASRLGGPTKKSVTFQEPEKENMLPPPHTKAKSKTDTEPVSGMKAKPVRKTATATRATRATAKTTTSAADKKEKPTPLSPKKDGHNRPLSRASNSDDELAAYDKPPPKPLMKGPVKPHSNRKFDFAAPLSASGADTHDHAMDDDDELAGTSVITSPAKRLPSTPFKDALKSPAKRAEGAPTLLFSSNKDDAELHPSPLKTSVLQSPAKRPQAPILAFQAQPAEPTNQSRSPMKMSLFQSPAKRPTSPIKFSAPPSKLAEEFVPSSPIANPVLGAEEQDEPLLEDDADDEAQYEEEPDSIVKPTNLADEKEYSEDIDMSQDHEEDVLESPDQLEFPGRLSAVLPRYADPALKDRMSPLKALSATQLEPLAIEDEVVVARDPESAEVVQEDVMDIDEAVVEEIDRPDSPPADTPPRPAIRPSNSMFGLREKDLLPVDSGDSDDEIVQSVQAGSKFQDDDDTLTFTAAPATPTPGASRTPRSGLPTSAIKNAGRAIRSVSRGSKLGFTPLAKQLSDWRSGSPLKNSHVPASGANEEEYSLIEGSPVGAGQTPVKGTFFDDEMRIRAEMDAGAGSDAEAEMMAAIEADLAAHFDDPEFDDIPVTNEDVELAAEANEMSLLEPDQVEDALETQNHDDSISDASQEYGDENAVPIDPALLGLPVTPVRPSSTRTFNTTTKVPLKPADDSTPRSMKRRSASASRLPAKRPAGPTRNATVISYSPIKESSDEVAVEDDEQYDQLPVTPSKSDIWSSMGTPARTPRRDLNPGLLRGAVVFVDVHTSEGADASTVFVELLAQMGARCVKSWPWNPSSTDNEDLSSSKIGITHVVYKDGGKRTMEKVRESGGVVQCVGVSWVLDCERENEWLEESAYYIDTSLVPRGGARRRKSMEPKALANHNGTLVTPMKQSIGAGRDCQTVPNNHMGRRDSTAWMRSPSNRDDDEDIEGADDDEWDGSMLTPVPKTPAPEALHRYVTEMEVTPETPTAEWSVEYSPEKEQMLTRTAPPKQNTFAELGQGLLSQHKDQSVMMRLMAARRKSMQFAPKIASPLSKAWN</sequence>
<feature type="compositionally biased region" description="Polar residues" evidence="1">
    <location>
        <begin position="892"/>
        <end position="904"/>
    </location>
</feature>
<dbReference type="AlphaFoldDB" id="A0A9P8UQU0"/>
<feature type="region of interest" description="Disordered" evidence="1">
    <location>
        <begin position="1129"/>
        <end position="1189"/>
    </location>
</feature>
<feature type="compositionally biased region" description="Basic and acidic residues" evidence="1">
    <location>
        <begin position="299"/>
        <end position="316"/>
    </location>
</feature>
<reference evidence="3" key="1">
    <citation type="journal article" date="2021" name="Nat. Commun.">
        <title>Genetic determinants of endophytism in the Arabidopsis root mycobiome.</title>
        <authorList>
            <person name="Mesny F."/>
            <person name="Miyauchi S."/>
            <person name="Thiergart T."/>
            <person name="Pickel B."/>
            <person name="Atanasova L."/>
            <person name="Karlsson M."/>
            <person name="Huettel B."/>
            <person name="Barry K.W."/>
            <person name="Haridas S."/>
            <person name="Chen C."/>
            <person name="Bauer D."/>
            <person name="Andreopoulos W."/>
            <person name="Pangilinan J."/>
            <person name="LaButti K."/>
            <person name="Riley R."/>
            <person name="Lipzen A."/>
            <person name="Clum A."/>
            <person name="Drula E."/>
            <person name="Henrissat B."/>
            <person name="Kohler A."/>
            <person name="Grigoriev I.V."/>
            <person name="Martin F.M."/>
            <person name="Hacquard S."/>
        </authorList>
    </citation>
    <scope>NUCLEOTIDE SEQUENCE</scope>
    <source>
        <strain evidence="3">MPI-SDFR-AT-0073</strain>
    </source>
</reference>
<organism evidence="3 4">
    <name type="scientific">Truncatella angustata</name>
    <dbReference type="NCBI Taxonomy" id="152316"/>
    <lineage>
        <taxon>Eukaryota</taxon>
        <taxon>Fungi</taxon>
        <taxon>Dikarya</taxon>
        <taxon>Ascomycota</taxon>
        <taxon>Pezizomycotina</taxon>
        <taxon>Sordariomycetes</taxon>
        <taxon>Xylariomycetidae</taxon>
        <taxon>Amphisphaeriales</taxon>
        <taxon>Sporocadaceae</taxon>
        <taxon>Truncatella</taxon>
    </lineage>
</organism>
<dbReference type="SUPFAM" id="SSF52113">
    <property type="entry name" value="BRCT domain"/>
    <property type="match status" value="1"/>
</dbReference>
<feature type="compositionally biased region" description="Basic and acidic residues" evidence="1">
    <location>
        <begin position="115"/>
        <end position="125"/>
    </location>
</feature>
<dbReference type="PANTHER" id="PTHR14625:SF3">
    <property type="entry name" value="MICROCEPHALIN"/>
    <property type="match status" value="1"/>
</dbReference>
<comment type="caution">
    <text evidence="3">The sequence shown here is derived from an EMBL/GenBank/DDBJ whole genome shotgun (WGS) entry which is preliminary data.</text>
</comment>
<feature type="compositionally biased region" description="Acidic residues" evidence="1">
    <location>
        <begin position="540"/>
        <end position="557"/>
    </location>
</feature>
<dbReference type="PROSITE" id="PS50172">
    <property type="entry name" value="BRCT"/>
    <property type="match status" value="1"/>
</dbReference>
<dbReference type="RefSeq" id="XP_045961529.1">
    <property type="nucleotide sequence ID" value="XM_046106780.1"/>
</dbReference>
<dbReference type="OrthoDB" id="2384350at2759"/>
<feature type="compositionally biased region" description="Pro residues" evidence="1">
    <location>
        <begin position="636"/>
        <end position="646"/>
    </location>
</feature>
<feature type="region of interest" description="Disordered" evidence="1">
    <location>
        <begin position="965"/>
        <end position="990"/>
    </location>
</feature>
<evidence type="ECO:0000259" key="2">
    <source>
        <dbReference type="PROSITE" id="PS50172"/>
    </source>
</evidence>
<feature type="domain" description="BRCT" evidence="2">
    <location>
        <begin position="990"/>
        <end position="1098"/>
    </location>
</feature>
<dbReference type="EMBL" id="JAGPXC010000002">
    <property type="protein sequence ID" value="KAH6657295.1"/>
    <property type="molecule type" value="Genomic_DNA"/>
</dbReference>
<dbReference type="InterPro" id="IPR022047">
    <property type="entry name" value="Microcephalin-like"/>
</dbReference>
<evidence type="ECO:0000256" key="1">
    <source>
        <dbReference type="SAM" id="MobiDB-lite"/>
    </source>
</evidence>
<dbReference type="InterPro" id="IPR036420">
    <property type="entry name" value="BRCT_dom_sf"/>
</dbReference>
<dbReference type="CDD" id="cd17716">
    <property type="entry name" value="BRCT_microcephalin_rpt1"/>
    <property type="match status" value="1"/>
</dbReference>
<dbReference type="GeneID" id="70135671"/>
<name>A0A9P8UQU0_9PEZI</name>
<dbReference type="Gene3D" id="3.40.50.10190">
    <property type="entry name" value="BRCT domain"/>
    <property type="match status" value="1"/>
</dbReference>
<evidence type="ECO:0000313" key="4">
    <source>
        <dbReference type="Proteomes" id="UP000758603"/>
    </source>
</evidence>
<dbReference type="InterPro" id="IPR001357">
    <property type="entry name" value="BRCT_dom"/>
</dbReference>
<feature type="compositionally biased region" description="Acidic residues" evidence="1">
    <location>
        <begin position="1164"/>
        <end position="1178"/>
    </location>
</feature>
<feature type="compositionally biased region" description="Low complexity" evidence="1">
    <location>
        <begin position="49"/>
        <end position="65"/>
    </location>
</feature>
<dbReference type="GO" id="GO:0000278">
    <property type="term" value="P:mitotic cell cycle"/>
    <property type="evidence" value="ECO:0007669"/>
    <property type="project" value="TreeGrafter"/>
</dbReference>
<feature type="compositionally biased region" description="Polar residues" evidence="1">
    <location>
        <begin position="968"/>
        <end position="980"/>
    </location>
</feature>
<evidence type="ECO:0000313" key="3">
    <source>
        <dbReference type="EMBL" id="KAH6657295.1"/>
    </source>
</evidence>
<dbReference type="PANTHER" id="PTHR14625">
    <property type="entry name" value="MICROCEPHALIN"/>
    <property type="match status" value="1"/>
</dbReference>
<accession>A0A9P8UQU0</accession>
<feature type="compositionally biased region" description="Acidic residues" evidence="1">
    <location>
        <begin position="505"/>
        <end position="527"/>
    </location>
</feature>
<feature type="region of interest" description="Disordered" evidence="1">
    <location>
        <begin position="890"/>
        <end position="939"/>
    </location>
</feature>
<feature type="region of interest" description="Disordered" evidence="1">
    <location>
        <begin position="1"/>
        <end position="562"/>
    </location>
</feature>
<proteinExistence type="predicted"/>